<evidence type="ECO:0000313" key="2">
    <source>
        <dbReference type="EMBL" id="EER00768.1"/>
    </source>
</evidence>
<sequence>MPSQGSLCATRCSPRLLSLAARGGKTTTKKAVVTSRKCVGNVRARKKSPKRKLDGSKKALPRKVRKARKVSPSGPLEAASSTDRLVAPSLVIRRSKRSTACEPIEGRIVEICPTMGVMKLRSCEAPTRRSRRLIGTAGPEEGNTASRQLYLVGDKRSLVHEVVVDYRRCLGYGLFMKDFPSCEMKILFERSFFPGSSMHGATLCVFEEEKEEASKTRPVVLASCLYRYDSVTRDAMILLFATADELKFKRSRTTFSCRGQGFGRLLDHMLCVWLREHRECRSVYVEMLDESVTKFWAKLGYDRLSSRIDLSQTTRGFDGTELARKKLGS</sequence>
<feature type="compositionally biased region" description="Basic residues" evidence="1">
    <location>
        <begin position="59"/>
        <end position="69"/>
    </location>
</feature>
<accession>C5LQN3</accession>
<dbReference type="Proteomes" id="UP000007800">
    <property type="component" value="Unassembled WGS sequence"/>
</dbReference>
<feature type="region of interest" description="Disordered" evidence="1">
    <location>
        <begin position="40"/>
        <end position="81"/>
    </location>
</feature>
<dbReference type="InterPro" id="IPR016181">
    <property type="entry name" value="Acyl_CoA_acyltransferase"/>
</dbReference>
<dbReference type="Gene3D" id="3.40.630.30">
    <property type="match status" value="1"/>
</dbReference>
<dbReference type="GeneID" id="9043958"/>
<gene>
    <name evidence="2" type="ORF">Pmar_PMAR002833</name>
</gene>
<evidence type="ECO:0000313" key="3">
    <source>
        <dbReference type="Proteomes" id="UP000007800"/>
    </source>
</evidence>
<dbReference type="EMBL" id="GG684654">
    <property type="protein sequence ID" value="EER00768.1"/>
    <property type="molecule type" value="Genomic_DNA"/>
</dbReference>
<name>C5LQN3_PERM5</name>
<dbReference type="InParanoid" id="C5LQN3"/>
<proteinExistence type="predicted"/>
<dbReference type="SUPFAM" id="SSF55729">
    <property type="entry name" value="Acyl-CoA N-acyltransferases (Nat)"/>
    <property type="match status" value="1"/>
</dbReference>
<organism evidence="3">
    <name type="scientific">Perkinsus marinus (strain ATCC 50983 / TXsc)</name>
    <dbReference type="NCBI Taxonomy" id="423536"/>
    <lineage>
        <taxon>Eukaryota</taxon>
        <taxon>Sar</taxon>
        <taxon>Alveolata</taxon>
        <taxon>Perkinsozoa</taxon>
        <taxon>Perkinsea</taxon>
        <taxon>Perkinsida</taxon>
        <taxon>Perkinsidae</taxon>
        <taxon>Perkinsus</taxon>
    </lineage>
</organism>
<keyword evidence="3" id="KW-1185">Reference proteome</keyword>
<protein>
    <submittedName>
        <fullName evidence="2">Uncharacterized protein</fullName>
    </submittedName>
</protein>
<evidence type="ECO:0000256" key="1">
    <source>
        <dbReference type="SAM" id="MobiDB-lite"/>
    </source>
</evidence>
<reference evidence="2 3" key="1">
    <citation type="submission" date="2008-07" db="EMBL/GenBank/DDBJ databases">
        <authorList>
            <person name="El-Sayed N."/>
            <person name="Caler E."/>
            <person name="Inman J."/>
            <person name="Amedeo P."/>
            <person name="Hass B."/>
            <person name="Wortman J."/>
        </authorList>
    </citation>
    <scope>NUCLEOTIDE SEQUENCE [LARGE SCALE GENOMIC DNA]</scope>
    <source>
        <strain evidence="3">ATCC 50983 / TXsc</strain>
    </source>
</reference>
<dbReference type="AlphaFoldDB" id="C5LQN3"/>
<dbReference type="RefSeq" id="XP_002768050.1">
    <property type="nucleotide sequence ID" value="XM_002768004.1"/>
</dbReference>